<dbReference type="Pfam" id="PF19803">
    <property type="entry name" value="DUF6286"/>
    <property type="match status" value="1"/>
</dbReference>
<evidence type="ECO:0000313" key="5">
    <source>
        <dbReference type="Proteomes" id="UP001595923"/>
    </source>
</evidence>
<accession>A0ABV9DQT2</accession>
<sequence length="209" mass="22056">MTTVEDTVGRGHPGTVHRSRRTAVRTFRPRLSWPATIVGLVLLSVAGVAAAEVISALAGPPMRTPVAAPGVDYAATARWSDPSVQIASGVLALIGLVLIVVALLPVRGGRWTVLRTDDPALVVGLSKSALRATLASAAHRVSGVRSARVSVRCRRVRVRVRVHTDPGDCAALRAEVAEAVRQRLSDLSPLYGLTVSTRVRNAKAADDVE</sequence>
<feature type="transmembrane region" description="Helical" evidence="2">
    <location>
        <begin position="86"/>
        <end position="106"/>
    </location>
</feature>
<feature type="domain" description="DUF6286" evidence="3">
    <location>
        <begin position="93"/>
        <end position="200"/>
    </location>
</feature>
<gene>
    <name evidence="4" type="primary">amaP</name>
    <name evidence="4" type="ORF">ACFO4E_00715</name>
</gene>
<evidence type="ECO:0000256" key="2">
    <source>
        <dbReference type="SAM" id="Phobius"/>
    </source>
</evidence>
<evidence type="ECO:0000256" key="1">
    <source>
        <dbReference type="SAM" id="MobiDB-lite"/>
    </source>
</evidence>
<keyword evidence="2" id="KW-0812">Transmembrane</keyword>
<proteinExistence type="predicted"/>
<name>A0ABV9DQT2_9ACTN</name>
<protein>
    <submittedName>
        <fullName evidence="4">Alkaline shock response membrane anchor protein AmaP</fullName>
    </submittedName>
</protein>
<evidence type="ECO:0000313" key="4">
    <source>
        <dbReference type="EMBL" id="MFC4560370.1"/>
    </source>
</evidence>
<feature type="transmembrane region" description="Helical" evidence="2">
    <location>
        <begin position="31"/>
        <end position="58"/>
    </location>
</feature>
<organism evidence="4 5">
    <name type="scientific">Nocardiopsis mangrovi</name>
    <dbReference type="NCBI Taxonomy" id="1179818"/>
    <lineage>
        <taxon>Bacteria</taxon>
        <taxon>Bacillati</taxon>
        <taxon>Actinomycetota</taxon>
        <taxon>Actinomycetes</taxon>
        <taxon>Streptosporangiales</taxon>
        <taxon>Nocardiopsidaceae</taxon>
        <taxon>Nocardiopsis</taxon>
    </lineage>
</organism>
<dbReference type="InterPro" id="IPR046253">
    <property type="entry name" value="DUF6286"/>
</dbReference>
<dbReference type="EMBL" id="JBHSFQ010000001">
    <property type="protein sequence ID" value="MFC4560370.1"/>
    <property type="molecule type" value="Genomic_DNA"/>
</dbReference>
<keyword evidence="2" id="KW-1133">Transmembrane helix</keyword>
<dbReference type="RefSeq" id="WP_378570459.1">
    <property type="nucleotide sequence ID" value="NZ_JBHSFQ010000001.1"/>
</dbReference>
<keyword evidence="5" id="KW-1185">Reference proteome</keyword>
<dbReference type="NCBIfam" id="NF033218">
    <property type="entry name" value="anchor_AmaP"/>
    <property type="match status" value="1"/>
</dbReference>
<reference evidence="5" key="1">
    <citation type="journal article" date="2019" name="Int. J. Syst. Evol. Microbiol.">
        <title>The Global Catalogue of Microorganisms (GCM) 10K type strain sequencing project: providing services to taxonomists for standard genome sequencing and annotation.</title>
        <authorList>
            <consortium name="The Broad Institute Genomics Platform"/>
            <consortium name="The Broad Institute Genome Sequencing Center for Infectious Disease"/>
            <person name="Wu L."/>
            <person name="Ma J."/>
        </authorList>
    </citation>
    <scope>NUCLEOTIDE SEQUENCE [LARGE SCALE GENOMIC DNA]</scope>
    <source>
        <strain evidence="5">XZYJ18</strain>
    </source>
</reference>
<feature type="region of interest" description="Disordered" evidence="1">
    <location>
        <begin position="1"/>
        <end position="21"/>
    </location>
</feature>
<dbReference type="Proteomes" id="UP001595923">
    <property type="component" value="Unassembled WGS sequence"/>
</dbReference>
<comment type="caution">
    <text evidence="4">The sequence shown here is derived from an EMBL/GenBank/DDBJ whole genome shotgun (WGS) entry which is preliminary data.</text>
</comment>
<keyword evidence="2" id="KW-0472">Membrane</keyword>
<evidence type="ECO:0000259" key="3">
    <source>
        <dbReference type="Pfam" id="PF19803"/>
    </source>
</evidence>